<feature type="transmembrane region" description="Helical" evidence="2">
    <location>
        <begin position="81"/>
        <end position="105"/>
    </location>
</feature>
<comment type="caution">
    <text evidence="4">The sequence shown here is derived from an EMBL/GenBank/DDBJ whole genome shotgun (WGS) entry which is preliminary data.</text>
</comment>
<dbReference type="PANTHER" id="PTHR16779:SF1">
    <property type="entry name" value="BETA-1,4-MANNOSYLTRANSFERASE EGH"/>
    <property type="match status" value="1"/>
</dbReference>
<evidence type="ECO:0000313" key="5">
    <source>
        <dbReference type="Proteomes" id="UP001165283"/>
    </source>
</evidence>
<feature type="transmembrane region" description="Helical" evidence="2">
    <location>
        <begin position="398"/>
        <end position="419"/>
    </location>
</feature>
<dbReference type="PANTHER" id="PTHR16779">
    <property type="entry name" value="BETA-1,4-MANNOSYLTRANSFERASE EGH"/>
    <property type="match status" value="1"/>
</dbReference>
<feature type="compositionally biased region" description="Pro residues" evidence="1">
    <location>
        <begin position="25"/>
        <end position="36"/>
    </location>
</feature>
<keyword evidence="2" id="KW-1133">Transmembrane helix</keyword>
<feature type="region of interest" description="Disordered" evidence="1">
    <location>
        <begin position="25"/>
        <end position="49"/>
    </location>
</feature>
<dbReference type="InterPro" id="IPR001173">
    <property type="entry name" value="Glyco_trans_2-like"/>
</dbReference>
<name>A0ABT1A529_9PSEU</name>
<dbReference type="RefSeq" id="WP_252441734.1">
    <property type="nucleotide sequence ID" value="NZ_JAGSOV010000050.1"/>
</dbReference>
<evidence type="ECO:0000313" key="4">
    <source>
        <dbReference type="EMBL" id="MCO1658085.1"/>
    </source>
</evidence>
<evidence type="ECO:0000256" key="1">
    <source>
        <dbReference type="SAM" id="MobiDB-lite"/>
    </source>
</evidence>
<dbReference type="GO" id="GO:0016757">
    <property type="term" value="F:glycosyltransferase activity"/>
    <property type="evidence" value="ECO:0007669"/>
    <property type="project" value="UniProtKB-KW"/>
</dbReference>
<feature type="transmembrane region" description="Helical" evidence="2">
    <location>
        <begin position="425"/>
        <end position="447"/>
    </location>
</feature>
<proteinExistence type="predicted"/>
<accession>A0ABT1A529</accession>
<keyword evidence="2" id="KW-0472">Membrane</keyword>
<evidence type="ECO:0000256" key="2">
    <source>
        <dbReference type="SAM" id="Phobius"/>
    </source>
</evidence>
<dbReference type="InterPro" id="IPR027389">
    <property type="entry name" value="B_mannosylTrfase_Bre-3/Egh"/>
</dbReference>
<dbReference type="EMBL" id="JAGSOV010000050">
    <property type="protein sequence ID" value="MCO1658085.1"/>
    <property type="molecule type" value="Genomic_DNA"/>
</dbReference>
<dbReference type="Proteomes" id="UP001165283">
    <property type="component" value="Unassembled WGS sequence"/>
</dbReference>
<protein>
    <submittedName>
        <fullName evidence="4">Glycosyltransferase</fullName>
        <ecNumber evidence="4">2.4.-.-</ecNumber>
    </submittedName>
</protein>
<feature type="domain" description="Glycosyltransferase 2-like" evidence="3">
    <location>
        <begin position="228"/>
        <end position="435"/>
    </location>
</feature>
<keyword evidence="5" id="KW-1185">Reference proteome</keyword>
<keyword evidence="4" id="KW-0808">Transferase</keyword>
<organism evidence="4 5">
    <name type="scientific">Pseudonocardia humida</name>
    <dbReference type="NCBI Taxonomy" id="2800819"/>
    <lineage>
        <taxon>Bacteria</taxon>
        <taxon>Bacillati</taxon>
        <taxon>Actinomycetota</taxon>
        <taxon>Actinomycetes</taxon>
        <taxon>Pseudonocardiales</taxon>
        <taxon>Pseudonocardiaceae</taxon>
        <taxon>Pseudonocardia</taxon>
    </lineage>
</organism>
<dbReference type="EC" id="2.4.-.-" evidence="4"/>
<feature type="transmembrane region" description="Helical" evidence="2">
    <location>
        <begin position="55"/>
        <end position="75"/>
    </location>
</feature>
<gene>
    <name evidence="4" type="ORF">KDL28_23775</name>
</gene>
<evidence type="ECO:0000259" key="3">
    <source>
        <dbReference type="Pfam" id="PF13632"/>
    </source>
</evidence>
<sequence length="507" mass="54964">MSSLRAADPENATVTLRAVLPAPTPALPATLPPAPAPLGTDPGPTGRPSPVRPGIAAFLVVLTCSLGFSTWAWQHHQSPGVLSWVTTVLWTAPILTSLLGLAGALRTRRTTRRAADEPAPPLVRDEFLLVVVPTIGRHDTYPALERVVRSYVEHLPTAFARLRVDVVVEEGCEAAAAIHLLATTLPMVRVLTVPAAYRTPAGTRFKARANHYAGIRRVAEGQVGDDVWVLHMDDDTGVDAHTARELARFVLAQRGPDALHLGQGVLTYPREHGAHRLLWLADAVRPASDVSVFAVSTGRGTPRAGLHGELLLVRASVEAAIGWDFGPRAMVEDAQFALNFCQAFPGRSGWFPARSLGAAPVSVHDFVKQRERWAWGLMELAANRAIPLRERLLLIHNMVIWAIGPLQHVGVILVVGALLGDLATLPVAGAVLPLWAVNFGYQVWTYWEGLKLNCRVSADPRRRFWERIAVVALMPVFSLWEAAGVLRGAVLFLRGGETAFAVIAKPR</sequence>
<keyword evidence="4" id="KW-0328">Glycosyltransferase</keyword>
<reference evidence="4" key="1">
    <citation type="submission" date="2021-04" db="EMBL/GenBank/DDBJ databases">
        <title>Pseudonocardia sp. nov., isolated from sandy soil of mangrove forest.</title>
        <authorList>
            <person name="Zan Z."/>
            <person name="Huang R."/>
            <person name="Liu W."/>
        </authorList>
    </citation>
    <scope>NUCLEOTIDE SEQUENCE</scope>
    <source>
        <strain evidence="4">S2-4</strain>
    </source>
</reference>
<dbReference type="Pfam" id="PF13632">
    <property type="entry name" value="Glyco_trans_2_3"/>
    <property type="match status" value="1"/>
</dbReference>
<feature type="transmembrane region" description="Helical" evidence="2">
    <location>
        <begin position="468"/>
        <end position="490"/>
    </location>
</feature>
<keyword evidence="2" id="KW-0812">Transmembrane</keyword>